<dbReference type="InterPro" id="IPR020581">
    <property type="entry name" value="GDC_P"/>
</dbReference>
<reference evidence="3" key="2">
    <citation type="journal article" date="2014" name="ISME J.">
        <title>Microbial stratification in low pH oxic and suboxic macroscopic growths along an acid mine drainage.</title>
        <authorList>
            <person name="Mendez-Garcia C."/>
            <person name="Mesa V."/>
            <person name="Sprenger R.R."/>
            <person name="Richter M."/>
            <person name="Diez M.S."/>
            <person name="Solano J."/>
            <person name="Bargiela R."/>
            <person name="Golyshina O.V."/>
            <person name="Manteca A."/>
            <person name="Ramos J.L."/>
            <person name="Gallego J.R."/>
            <person name="Llorente I."/>
            <person name="Martins Dos Santos V.A."/>
            <person name="Jensen O.N."/>
            <person name="Pelaez A.I."/>
            <person name="Sanchez J."/>
            <person name="Ferrer M."/>
        </authorList>
    </citation>
    <scope>NUCLEOTIDE SEQUENCE</scope>
</reference>
<keyword evidence="1" id="KW-0663">Pyridoxal phosphate</keyword>
<dbReference type="EMBL" id="AUZX01006771">
    <property type="protein sequence ID" value="EQD62077.1"/>
    <property type="molecule type" value="Genomic_DNA"/>
</dbReference>
<evidence type="ECO:0000256" key="1">
    <source>
        <dbReference type="ARBA" id="ARBA00022898"/>
    </source>
</evidence>
<dbReference type="GO" id="GO:0005960">
    <property type="term" value="C:glycine cleavage complex"/>
    <property type="evidence" value="ECO:0007669"/>
    <property type="project" value="TreeGrafter"/>
</dbReference>
<dbReference type="GO" id="GO:0030170">
    <property type="term" value="F:pyridoxal phosphate binding"/>
    <property type="evidence" value="ECO:0007669"/>
    <property type="project" value="TreeGrafter"/>
</dbReference>
<name>T1AX96_9ZZZZ</name>
<organism evidence="3">
    <name type="scientific">mine drainage metagenome</name>
    <dbReference type="NCBI Taxonomy" id="410659"/>
    <lineage>
        <taxon>unclassified sequences</taxon>
        <taxon>metagenomes</taxon>
        <taxon>ecological metagenomes</taxon>
    </lineage>
</organism>
<evidence type="ECO:0000313" key="3">
    <source>
        <dbReference type="EMBL" id="EQD62077.1"/>
    </source>
</evidence>
<dbReference type="SUPFAM" id="SSF53383">
    <property type="entry name" value="PLP-dependent transferases"/>
    <property type="match status" value="1"/>
</dbReference>
<dbReference type="GO" id="GO:0004375">
    <property type="term" value="F:glycine dehydrogenase (decarboxylating) activity"/>
    <property type="evidence" value="ECO:0007669"/>
    <property type="project" value="InterPro"/>
</dbReference>
<evidence type="ECO:0000259" key="2">
    <source>
        <dbReference type="Pfam" id="PF21478"/>
    </source>
</evidence>
<reference evidence="3" key="1">
    <citation type="submission" date="2013-08" db="EMBL/GenBank/DDBJ databases">
        <authorList>
            <person name="Mendez C."/>
            <person name="Richter M."/>
            <person name="Ferrer M."/>
            <person name="Sanchez J."/>
        </authorList>
    </citation>
    <scope>NUCLEOTIDE SEQUENCE</scope>
</reference>
<protein>
    <submittedName>
        <fullName evidence="3">Glycine dehydrogenase subunit 2</fullName>
    </submittedName>
</protein>
<dbReference type="GO" id="GO:0019464">
    <property type="term" value="P:glycine decarboxylation via glycine cleavage system"/>
    <property type="evidence" value="ECO:0007669"/>
    <property type="project" value="TreeGrafter"/>
</dbReference>
<dbReference type="GO" id="GO:0005829">
    <property type="term" value="C:cytosol"/>
    <property type="evidence" value="ECO:0007669"/>
    <property type="project" value="TreeGrafter"/>
</dbReference>
<sequence>GSFMNLLRAWSYIRYHGKDGMYQNTIRAVMNANYVAKKLQGKYDSVSESVKKHEVVVSSQNTGKRAMDIAKYLINNGVHSPTIYFPLIIHEALMIEPTEDVNIEDLDRFCNLMIEALEKDNAYLQTLPNMLPIGRADEVKAAKDLKLRW</sequence>
<accession>T1AX96</accession>
<dbReference type="GO" id="GO:0016594">
    <property type="term" value="F:glycine binding"/>
    <property type="evidence" value="ECO:0007669"/>
    <property type="project" value="TreeGrafter"/>
</dbReference>
<comment type="caution">
    <text evidence="3">The sequence shown here is derived from an EMBL/GenBank/DDBJ whole genome shotgun (WGS) entry which is preliminary data.</text>
</comment>
<gene>
    <name evidence="3" type="ORF">B1A_09491</name>
</gene>
<proteinExistence type="predicted"/>
<dbReference type="InterPro" id="IPR049316">
    <property type="entry name" value="GDC-P_C"/>
</dbReference>
<dbReference type="InterPro" id="IPR015422">
    <property type="entry name" value="PyrdxlP-dep_Trfase_small"/>
</dbReference>
<dbReference type="Pfam" id="PF21478">
    <property type="entry name" value="GcvP2_C"/>
    <property type="match status" value="1"/>
</dbReference>
<dbReference type="PANTHER" id="PTHR11773">
    <property type="entry name" value="GLYCINE DEHYDROGENASE, DECARBOXYLATING"/>
    <property type="match status" value="1"/>
</dbReference>
<dbReference type="AlphaFoldDB" id="T1AX96"/>
<dbReference type="Gene3D" id="3.90.1150.10">
    <property type="entry name" value="Aspartate Aminotransferase, domain 1"/>
    <property type="match status" value="1"/>
</dbReference>
<feature type="non-terminal residue" evidence="3">
    <location>
        <position position="1"/>
    </location>
</feature>
<dbReference type="PANTHER" id="PTHR11773:SF1">
    <property type="entry name" value="GLYCINE DEHYDROGENASE (DECARBOXYLATING), MITOCHONDRIAL"/>
    <property type="match status" value="1"/>
</dbReference>
<dbReference type="InterPro" id="IPR015424">
    <property type="entry name" value="PyrdxlP-dep_Trfase"/>
</dbReference>
<feature type="domain" description="Glycine dehydrogenase C-terminal" evidence="2">
    <location>
        <begin position="25"/>
        <end position="116"/>
    </location>
</feature>